<keyword evidence="5" id="KW-1185">Reference proteome</keyword>
<dbReference type="OrthoDB" id="5959761at2759"/>
<dbReference type="GO" id="GO:0071966">
    <property type="term" value="P:fungal-type cell wall polysaccharide metabolic process"/>
    <property type="evidence" value="ECO:0007669"/>
    <property type="project" value="TreeGrafter"/>
</dbReference>
<gene>
    <name evidence="4" type="ORF">SCP_0601560</name>
</gene>
<dbReference type="PANTHER" id="PTHR34154:SF10">
    <property type="entry name" value="ASL1-LIKE GLYCOSYL HYDROLASE CATALYTIC DOMAIN-CONTAINING PROTEIN"/>
    <property type="match status" value="1"/>
</dbReference>
<dbReference type="InterPro" id="IPR017853">
    <property type="entry name" value="GH"/>
</dbReference>
<dbReference type="InterPro" id="IPR053183">
    <property type="entry name" value="ASL1"/>
</dbReference>
<proteinExistence type="predicted"/>
<name>A0A401GPN3_9APHY</name>
<dbReference type="AlphaFoldDB" id="A0A401GPN3"/>
<evidence type="ECO:0000259" key="3">
    <source>
        <dbReference type="Pfam" id="PF11790"/>
    </source>
</evidence>
<dbReference type="InParanoid" id="A0A401GPN3"/>
<dbReference type="GeneID" id="38781095"/>
<feature type="domain" description="Asl1-like glycosyl hydrolase catalytic" evidence="3">
    <location>
        <begin position="77"/>
        <end position="299"/>
    </location>
</feature>
<sequence length="302" mass="32107">MKFIAALISACFILAAEAQHDQRMVKRHGRRGPSATYGPPTATLSSTPTLVATPTSTPTSGNKTGDSLSVANGVKRGLSFNDASLTDGFNSGEVSWVYNWASSYSGTIPENVMYFPMLWGGADSYTSVWFDNANAAIANGAEILLGMNEPDLSSQSNISPQDAATLWKTYMEPYAGKATLISPAVTNGGAPMGLAWLQQFFDACTDCTVDACAIHIYDSATNVAYYQSYISGAVSTCGKPVFVTEFGATGSEEQQQQFLAEMVPWLDSQPGIQGYAWFMDTVGNLVNSDGSLTSLGSTYIAN</sequence>
<evidence type="ECO:0000313" key="4">
    <source>
        <dbReference type="EMBL" id="GBE84178.1"/>
    </source>
</evidence>
<dbReference type="Gene3D" id="3.20.20.80">
    <property type="entry name" value="Glycosidases"/>
    <property type="match status" value="1"/>
</dbReference>
<feature type="chain" id="PRO_5019380070" description="Asl1-like glycosyl hydrolase catalytic domain-containing protein" evidence="2">
    <location>
        <begin position="19"/>
        <end position="302"/>
    </location>
</feature>
<organism evidence="4 5">
    <name type="scientific">Sparassis crispa</name>
    <dbReference type="NCBI Taxonomy" id="139825"/>
    <lineage>
        <taxon>Eukaryota</taxon>
        <taxon>Fungi</taxon>
        <taxon>Dikarya</taxon>
        <taxon>Basidiomycota</taxon>
        <taxon>Agaricomycotina</taxon>
        <taxon>Agaricomycetes</taxon>
        <taxon>Polyporales</taxon>
        <taxon>Sparassidaceae</taxon>
        <taxon>Sparassis</taxon>
    </lineage>
</organism>
<reference evidence="4 5" key="1">
    <citation type="journal article" date="2018" name="Sci. Rep.">
        <title>Genome sequence of the cauliflower mushroom Sparassis crispa (Hanabiratake) and its association with beneficial usage.</title>
        <authorList>
            <person name="Kiyama R."/>
            <person name="Furutani Y."/>
            <person name="Kawaguchi K."/>
            <person name="Nakanishi T."/>
        </authorList>
    </citation>
    <scope>NUCLEOTIDE SEQUENCE [LARGE SCALE GENOMIC DNA]</scope>
</reference>
<evidence type="ECO:0000256" key="1">
    <source>
        <dbReference type="SAM" id="MobiDB-lite"/>
    </source>
</evidence>
<evidence type="ECO:0000256" key="2">
    <source>
        <dbReference type="SAM" id="SignalP"/>
    </source>
</evidence>
<dbReference type="EMBL" id="BFAD01000006">
    <property type="protein sequence ID" value="GBE84178.1"/>
    <property type="molecule type" value="Genomic_DNA"/>
</dbReference>
<evidence type="ECO:0000313" key="5">
    <source>
        <dbReference type="Proteomes" id="UP000287166"/>
    </source>
</evidence>
<dbReference type="PANTHER" id="PTHR34154">
    <property type="entry name" value="ALKALI-SENSITIVE LINKAGE PROTEIN 1"/>
    <property type="match status" value="1"/>
</dbReference>
<feature type="compositionally biased region" description="Low complexity" evidence="1">
    <location>
        <begin position="39"/>
        <end position="60"/>
    </location>
</feature>
<dbReference type="SUPFAM" id="SSF51445">
    <property type="entry name" value="(Trans)glycosidases"/>
    <property type="match status" value="1"/>
</dbReference>
<protein>
    <recommendedName>
        <fullName evidence="3">Asl1-like glycosyl hydrolase catalytic domain-containing protein</fullName>
    </recommendedName>
</protein>
<dbReference type="InterPro" id="IPR024655">
    <property type="entry name" value="Asl1_glyco_hydro_catalytic"/>
</dbReference>
<dbReference type="STRING" id="139825.A0A401GPN3"/>
<dbReference type="Pfam" id="PF11790">
    <property type="entry name" value="Glyco_hydro_cc"/>
    <property type="match status" value="1"/>
</dbReference>
<dbReference type="GO" id="GO:0009277">
    <property type="term" value="C:fungal-type cell wall"/>
    <property type="evidence" value="ECO:0007669"/>
    <property type="project" value="TreeGrafter"/>
</dbReference>
<accession>A0A401GPN3</accession>
<dbReference type="Proteomes" id="UP000287166">
    <property type="component" value="Unassembled WGS sequence"/>
</dbReference>
<feature type="signal peptide" evidence="2">
    <location>
        <begin position="1"/>
        <end position="18"/>
    </location>
</feature>
<feature type="region of interest" description="Disordered" evidence="1">
    <location>
        <begin position="24"/>
        <end position="68"/>
    </location>
</feature>
<keyword evidence="2" id="KW-0732">Signal</keyword>
<dbReference type="RefSeq" id="XP_027615091.1">
    <property type="nucleotide sequence ID" value="XM_027759290.1"/>
</dbReference>
<comment type="caution">
    <text evidence="4">The sequence shown here is derived from an EMBL/GenBank/DDBJ whole genome shotgun (WGS) entry which is preliminary data.</text>
</comment>